<protein>
    <submittedName>
        <fullName evidence="3">Uncharacterized protein</fullName>
    </submittedName>
</protein>
<sequence length="165" mass="17826">MGAVKRYNRIPRATVWCVWQILNKTTVERVGGADATSSSFAALFILVIICLGIYYLYRRYRKSQQLPGEVYATGNAVGQQAIIGSGYIEIPGTASYNSDPSLSLPYPLDPSQLPSASAPMPYPPTVPLQQPNAPFKGDPPPIGFVVVTEADNETSKSPVKEPSAH</sequence>
<dbReference type="AlphaFoldDB" id="A0A8K0KS40"/>
<comment type="caution">
    <text evidence="3">The sequence shown here is derived from an EMBL/GenBank/DDBJ whole genome shotgun (WGS) entry which is preliminary data.</text>
</comment>
<evidence type="ECO:0000313" key="4">
    <source>
        <dbReference type="Proteomes" id="UP000792457"/>
    </source>
</evidence>
<gene>
    <name evidence="3" type="ORF">J437_LFUL015893</name>
</gene>
<reference evidence="3" key="1">
    <citation type="submission" date="2013-04" db="EMBL/GenBank/DDBJ databases">
        <authorList>
            <person name="Qu J."/>
            <person name="Murali S.C."/>
            <person name="Bandaranaike D."/>
            <person name="Bellair M."/>
            <person name="Blankenburg K."/>
            <person name="Chao H."/>
            <person name="Dinh H."/>
            <person name="Doddapaneni H."/>
            <person name="Downs B."/>
            <person name="Dugan-Rocha S."/>
            <person name="Elkadiri S."/>
            <person name="Gnanaolivu R.D."/>
            <person name="Hernandez B."/>
            <person name="Javaid M."/>
            <person name="Jayaseelan J.C."/>
            <person name="Lee S."/>
            <person name="Li M."/>
            <person name="Ming W."/>
            <person name="Munidasa M."/>
            <person name="Muniz J."/>
            <person name="Nguyen L."/>
            <person name="Ongeri F."/>
            <person name="Osuji N."/>
            <person name="Pu L.-L."/>
            <person name="Puazo M."/>
            <person name="Qu C."/>
            <person name="Quiroz J."/>
            <person name="Raj R."/>
            <person name="Weissenberger G."/>
            <person name="Xin Y."/>
            <person name="Zou X."/>
            <person name="Han Y."/>
            <person name="Richards S."/>
            <person name="Worley K."/>
            <person name="Muzny D."/>
            <person name="Gibbs R."/>
        </authorList>
    </citation>
    <scope>NUCLEOTIDE SEQUENCE</scope>
    <source>
        <strain evidence="3">Sampled in the wild</strain>
    </source>
</reference>
<dbReference type="Proteomes" id="UP000792457">
    <property type="component" value="Unassembled WGS sequence"/>
</dbReference>
<evidence type="ECO:0000256" key="2">
    <source>
        <dbReference type="SAM" id="Phobius"/>
    </source>
</evidence>
<evidence type="ECO:0000256" key="1">
    <source>
        <dbReference type="SAM" id="MobiDB-lite"/>
    </source>
</evidence>
<feature type="region of interest" description="Disordered" evidence="1">
    <location>
        <begin position="115"/>
        <end position="137"/>
    </location>
</feature>
<keyword evidence="2" id="KW-1133">Transmembrane helix</keyword>
<organism evidence="3 4">
    <name type="scientific">Ladona fulva</name>
    <name type="common">Scarce chaser dragonfly</name>
    <name type="synonym">Libellula fulva</name>
    <dbReference type="NCBI Taxonomy" id="123851"/>
    <lineage>
        <taxon>Eukaryota</taxon>
        <taxon>Metazoa</taxon>
        <taxon>Ecdysozoa</taxon>
        <taxon>Arthropoda</taxon>
        <taxon>Hexapoda</taxon>
        <taxon>Insecta</taxon>
        <taxon>Pterygota</taxon>
        <taxon>Palaeoptera</taxon>
        <taxon>Odonata</taxon>
        <taxon>Epiprocta</taxon>
        <taxon>Anisoptera</taxon>
        <taxon>Libelluloidea</taxon>
        <taxon>Libellulidae</taxon>
        <taxon>Ladona</taxon>
    </lineage>
</organism>
<dbReference type="EMBL" id="KZ309144">
    <property type="protein sequence ID" value="KAG8237283.1"/>
    <property type="molecule type" value="Genomic_DNA"/>
</dbReference>
<evidence type="ECO:0000313" key="3">
    <source>
        <dbReference type="EMBL" id="KAG8237283.1"/>
    </source>
</evidence>
<name>A0A8K0KS40_LADFU</name>
<feature type="transmembrane region" description="Helical" evidence="2">
    <location>
        <begin position="39"/>
        <end position="57"/>
    </location>
</feature>
<accession>A0A8K0KS40</accession>
<keyword evidence="2" id="KW-0812">Transmembrane</keyword>
<keyword evidence="2" id="KW-0472">Membrane</keyword>
<keyword evidence="4" id="KW-1185">Reference proteome</keyword>
<reference evidence="3" key="2">
    <citation type="submission" date="2017-10" db="EMBL/GenBank/DDBJ databases">
        <title>Ladona fulva Genome sequencing and assembly.</title>
        <authorList>
            <person name="Murali S."/>
            <person name="Richards S."/>
            <person name="Bandaranaike D."/>
            <person name="Bellair M."/>
            <person name="Blankenburg K."/>
            <person name="Chao H."/>
            <person name="Dinh H."/>
            <person name="Doddapaneni H."/>
            <person name="Dugan-Rocha S."/>
            <person name="Elkadiri S."/>
            <person name="Gnanaolivu R."/>
            <person name="Hernandez B."/>
            <person name="Skinner E."/>
            <person name="Javaid M."/>
            <person name="Lee S."/>
            <person name="Li M."/>
            <person name="Ming W."/>
            <person name="Munidasa M."/>
            <person name="Muniz J."/>
            <person name="Nguyen L."/>
            <person name="Hughes D."/>
            <person name="Osuji N."/>
            <person name="Pu L.-L."/>
            <person name="Puazo M."/>
            <person name="Qu C."/>
            <person name="Quiroz J."/>
            <person name="Raj R."/>
            <person name="Weissenberger G."/>
            <person name="Xin Y."/>
            <person name="Zou X."/>
            <person name="Han Y."/>
            <person name="Worley K."/>
            <person name="Muzny D."/>
            <person name="Gibbs R."/>
        </authorList>
    </citation>
    <scope>NUCLEOTIDE SEQUENCE</scope>
    <source>
        <strain evidence="3">Sampled in the wild</strain>
    </source>
</reference>
<proteinExistence type="predicted"/>